<sequence length="791" mass="89615">MWESVVLSEATDIIDSQKPASGYYPMGLFQSSTTINHQFLSDDTHREYATRLAKDGMPFFYNLLHGVLIKSPDTLGGDCVVQVERNDIDAEGLEMEEICYKNIPSASSHRMESVFKFSLHRNFGECDSDVPFQIASTVCGMIAYARNRHHNGIQLCNTLQLMGCGVTDRVNHFLMHNALACGQRVAMASLKTLAAAYERQIKDVFADTYRNRGIGPNICIDNLDIEERVHTHALGNRTQTFHGTWGYIHLPSEELAESLDWSEINLQSFEEAMKKVPNFPIQPRMLMPNRESNDHYKQVWLSEIARVFSQHIGTPDNVSTAISLNPPVIEQISRVPPKIWMLKLMDAPENSAEGMGQVLDSIAKQAGMPPEEFFSKLLLVDGDLATCQNFNSLRSLRAPSKYVEHSLKNICFQLGASHTLWNVAHCILKTHLGDPKHQSDTGAWRVLHALGVPHEKAMPHGKKDFSLMVKYIEQVHEATILYGLKVVMKTEDELLAEFNEENPKPVIPSHEYNKYITDFYNKYCSGDVRAKVYEDASSDPPKSSPKLSSLLIRLHEFSTVVEANRAMKAGDVGRLLNVWKMWAVMAQGLKGLTNYASYLPRTILLLNEILPPSLAKLFRHSLLFSPSGRDNHFVAKDFYLEIQNYWLKFVYNQSGQGTQIERLKNIFSLNIHLLRQMLNSIRSDTGAKVFTQSHKNILLARALNVVVQMGRKYNIFDPDKDNDLSNPEKWPSMVDDSFVTGVAKLQNEYRLDPNYTRFKKHMATGLSADECDMDKEPQPGDAMDEDTHNIL</sequence>
<name>A0A2N5RYE7_9BASI</name>
<keyword evidence="4" id="KW-1185">Reference proteome</keyword>
<organism evidence="3 4">
    <name type="scientific">Puccinia coronata f. sp. avenae</name>
    <dbReference type="NCBI Taxonomy" id="200324"/>
    <lineage>
        <taxon>Eukaryota</taxon>
        <taxon>Fungi</taxon>
        <taxon>Dikarya</taxon>
        <taxon>Basidiomycota</taxon>
        <taxon>Pucciniomycotina</taxon>
        <taxon>Pucciniomycetes</taxon>
        <taxon>Pucciniales</taxon>
        <taxon>Pucciniaceae</taxon>
        <taxon>Puccinia</taxon>
    </lineage>
</organism>
<dbReference type="STRING" id="200324.A0A2N5RYE7"/>
<feature type="domain" description="DUF6589" evidence="2">
    <location>
        <begin position="282"/>
        <end position="694"/>
    </location>
</feature>
<dbReference type="AlphaFoldDB" id="A0A2N5RYE7"/>
<dbReference type="OrthoDB" id="2501184at2759"/>
<protein>
    <recommendedName>
        <fullName evidence="2">DUF6589 domain-containing protein</fullName>
    </recommendedName>
</protein>
<feature type="region of interest" description="Disordered" evidence="1">
    <location>
        <begin position="766"/>
        <end position="791"/>
    </location>
</feature>
<gene>
    <name evidence="3" type="ORF">PCANC_28212</name>
</gene>
<dbReference type="Pfam" id="PF20231">
    <property type="entry name" value="DUF6589"/>
    <property type="match status" value="1"/>
</dbReference>
<comment type="caution">
    <text evidence="3">The sequence shown here is derived from an EMBL/GenBank/DDBJ whole genome shotgun (WGS) entry which is preliminary data.</text>
</comment>
<evidence type="ECO:0000313" key="4">
    <source>
        <dbReference type="Proteomes" id="UP000235388"/>
    </source>
</evidence>
<reference evidence="3 4" key="1">
    <citation type="submission" date="2017-11" db="EMBL/GenBank/DDBJ databases">
        <title>De novo assembly and phasing of dikaryotic genomes from two isolates of Puccinia coronata f. sp. avenae, the causal agent of oat crown rust.</title>
        <authorList>
            <person name="Miller M.E."/>
            <person name="Zhang Y."/>
            <person name="Omidvar V."/>
            <person name="Sperschneider J."/>
            <person name="Schwessinger B."/>
            <person name="Raley C."/>
            <person name="Palmer J.M."/>
            <person name="Garnica D."/>
            <person name="Upadhyaya N."/>
            <person name="Rathjen J."/>
            <person name="Taylor J.M."/>
            <person name="Park R.F."/>
            <person name="Dodds P.N."/>
            <person name="Hirsch C.D."/>
            <person name="Kianian S.F."/>
            <person name="Figueroa M."/>
        </authorList>
    </citation>
    <scope>NUCLEOTIDE SEQUENCE [LARGE SCALE GENOMIC DNA]</scope>
    <source>
        <strain evidence="3">12NC29</strain>
    </source>
</reference>
<proteinExistence type="predicted"/>
<evidence type="ECO:0000259" key="2">
    <source>
        <dbReference type="Pfam" id="PF20231"/>
    </source>
</evidence>
<accession>A0A2N5RYE7</accession>
<evidence type="ECO:0000256" key="1">
    <source>
        <dbReference type="SAM" id="MobiDB-lite"/>
    </source>
</evidence>
<dbReference type="InterPro" id="IPR046496">
    <property type="entry name" value="DUF6589"/>
</dbReference>
<dbReference type="EMBL" id="PGCJ01001370">
    <property type="protein sequence ID" value="PLW05952.1"/>
    <property type="molecule type" value="Genomic_DNA"/>
</dbReference>
<dbReference type="Proteomes" id="UP000235388">
    <property type="component" value="Unassembled WGS sequence"/>
</dbReference>
<evidence type="ECO:0000313" key="3">
    <source>
        <dbReference type="EMBL" id="PLW05952.1"/>
    </source>
</evidence>